<evidence type="ECO:0000313" key="4">
    <source>
        <dbReference type="Proteomes" id="UP001165367"/>
    </source>
</evidence>
<feature type="signal peptide" evidence="1">
    <location>
        <begin position="1"/>
        <end position="19"/>
    </location>
</feature>
<comment type="caution">
    <text evidence="3">The sequence shown here is derived from an EMBL/GenBank/DDBJ whole genome shotgun (WGS) entry which is preliminary data.</text>
</comment>
<protein>
    <submittedName>
        <fullName evidence="3">T9SS type A sorting domain-containing protein</fullName>
    </submittedName>
</protein>
<keyword evidence="1" id="KW-0732">Signal</keyword>
<reference evidence="3" key="1">
    <citation type="submission" date="2022-01" db="EMBL/GenBank/DDBJ databases">
        <authorList>
            <person name="Jo J.-H."/>
            <person name="Im W.-T."/>
        </authorList>
    </citation>
    <scope>NUCLEOTIDE SEQUENCE</scope>
    <source>
        <strain evidence="3">NA20</strain>
    </source>
</reference>
<dbReference type="EMBL" id="JAKLTR010000007">
    <property type="protein sequence ID" value="MCG2615201.1"/>
    <property type="molecule type" value="Genomic_DNA"/>
</dbReference>
<feature type="chain" id="PRO_5046623722" evidence="1">
    <location>
        <begin position="20"/>
        <end position="1011"/>
    </location>
</feature>
<name>A0ABS9KS99_9BACT</name>
<accession>A0ABS9KS99</accession>
<dbReference type="NCBIfam" id="TIGR04183">
    <property type="entry name" value="Por_Secre_tail"/>
    <property type="match status" value="1"/>
</dbReference>
<gene>
    <name evidence="3" type="ORF">LZZ85_12950</name>
</gene>
<dbReference type="InterPro" id="IPR026444">
    <property type="entry name" value="Secre_tail"/>
</dbReference>
<evidence type="ECO:0000259" key="2">
    <source>
        <dbReference type="Pfam" id="PF18962"/>
    </source>
</evidence>
<dbReference type="RefSeq" id="WP_237872340.1">
    <property type="nucleotide sequence ID" value="NZ_JAKLTR010000007.1"/>
</dbReference>
<feature type="domain" description="Secretion system C-terminal sorting" evidence="2">
    <location>
        <begin position="942"/>
        <end position="1009"/>
    </location>
</feature>
<evidence type="ECO:0000313" key="3">
    <source>
        <dbReference type="EMBL" id="MCG2615201.1"/>
    </source>
</evidence>
<proteinExistence type="predicted"/>
<dbReference type="Pfam" id="PF18962">
    <property type="entry name" value="Por_Secre_tail"/>
    <property type="match status" value="1"/>
</dbReference>
<keyword evidence="4" id="KW-1185">Reference proteome</keyword>
<sequence length="1011" mass="111460">MKRILLLTVLITWFISADAQWSNTTNQFYDSLDMPVVQMANDQKNPLVLKSEPDGGYVVIWEDNRAGNTDIYAQKYDKNGHRLWAENGVPVATGTDGQVYSYIANAQTSVYNYRNVGHAATDAAGGFYIAFTTSNHNDVYVQHIKNDGTRAFAAEGYPVAVHTATTDPYYAQPQLIADGRGGFFIGYYVRDPANHVYVYCYKDEGGTLKRYGGGIMNQYATQEISDASCGKRYTINYTNAGTAKSFIIFPDLQDGCGVIMAQSIGSEKVFPAYNRLARVKSNSHVTKDIWGESPSAIIYPDGSNGDVTPERHEYFYRQDSVVRLYSFSQHHSNVSCNIILNYPVPPGQEPDIRLVEYTNFYVGSVGYAALKAPIYDIDRVLATVLPTDGNINAMLVTWNERNYVNNKITDFVTKGYSLALEKYDSLPYQLTTDTLYPNLVYNPRPPDGLNKLNQGSGELDTLIAVPGSNYFYDFTFTGSGNRAFLATAPLPVLGHNTQSNDSIFYQEIKLSRMTADSFAVKINTDQPNGLLIGTGQSTSNSVYIPTPGIAGDGAGNAVFYYGKSQRAIQASPIGDRGKLWWGATGTPLNTGRWDRSWTDPSAPYIYMDKDGTGVAVWFDSRKTDAGYTGYNVYMRHLDSLLNPAYQPPAQILRPIRQGVSASTIADPQLMAGSSQAWTGFRGISYDGFYYTPLVSIKDDYPLGTVSTSAYDHVGAIRINTAGRPYLNRNYTINVTNHPANASIRVRLIFTKEQFDALKAQDASIQDPGDLMVIKQPSTGVVPASYTISSGDQNIQPSGWGTFETTVDNATVITGYYLEVVISDFSNFFITRSNIVLPVTLQSFTVKAVSGTSLLQWVTASELNNDHFDIERSADGRNFTTIGRVQGNGTTSIRQDYRFTDAAPLTGQNYYRLAQVDLDGHATYSQTRLLSFNAQARVMQLSPNPARSTLHILLPQAASGQDAVELYNLSGRKVLVQSVSAGTVQLDADISMLAPGMYIVKFGDQRMKVMKQ</sequence>
<organism evidence="3 4">
    <name type="scientific">Terrimonas ginsenosidimutans</name>
    <dbReference type="NCBI Taxonomy" id="2908004"/>
    <lineage>
        <taxon>Bacteria</taxon>
        <taxon>Pseudomonadati</taxon>
        <taxon>Bacteroidota</taxon>
        <taxon>Chitinophagia</taxon>
        <taxon>Chitinophagales</taxon>
        <taxon>Chitinophagaceae</taxon>
        <taxon>Terrimonas</taxon>
    </lineage>
</organism>
<dbReference type="Proteomes" id="UP001165367">
    <property type="component" value="Unassembled WGS sequence"/>
</dbReference>
<evidence type="ECO:0000256" key="1">
    <source>
        <dbReference type="SAM" id="SignalP"/>
    </source>
</evidence>